<evidence type="ECO:0000256" key="4">
    <source>
        <dbReference type="ARBA" id="ARBA00022801"/>
    </source>
</evidence>
<feature type="region of interest" description="Disordered" evidence="9">
    <location>
        <begin position="427"/>
        <end position="499"/>
    </location>
</feature>
<dbReference type="GO" id="GO:0006397">
    <property type="term" value="P:mRNA processing"/>
    <property type="evidence" value="ECO:0007669"/>
    <property type="project" value="UniProtKB-KW"/>
</dbReference>
<feature type="compositionally biased region" description="Acidic residues" evidence="9">
    <location>
        <begin position="734"/>
        <end position="743"/>
    </location>
</feature>
<dbReference type="Pfam" id="PF03159">
    <property type="entry name" value="XRN_N"/>
    <property type="match status" value="1"/>
</dbReference>
<dbReference type="PANTHER" id="PTHR12341">
    <property type="entry name" value="5'-&gt;3' EXORIBONUCLEASE"/>
    <property type="match status" value="1"/>
</dbReference>
<dbReference type="InterPro" id="IPR041412">
    <property type="entry name" value="Xrn1_helical"/>
</dbReference>
<feature type="compositionally biased region" description="Basic and acidic residues" evidence="9">
    <location>
        <begin position="704"/>
        <end position="726"/>
    </location>
</feature>
<dbReference type="Gene3D" id="1.25.40.1050">
    <property type="match status" value="1"/>
</dbReference>
<evidence type="ECO:0000259" key="11">
    <source>
        <dbReference type="Pfam" id="PF17846"/>
    </source>
</evidence>
<comment type="function">
    <text evidence="6">Possesses 5'-&gt;3' exoribonuclease activity. Plays a role in maintenance of steady-state concentration and turnover of microRNAs (miRNA) by degradation of mature miRNA. Degradation role is enhanced when in complex with paxt-1. Partially redundant to xrn-1 in miRNA guide strand degradation. Implicated in differential regulation of mRNAs such as let-7 by controlling the accumulation of mature miRNA. Positively regulates molting of the pharyngeal cuticle.</text>
</comment>
<keyword evidence="12" id="KW-1185">Reference proteome</keyword>
<dbReference type="Proteomes" id="UP000050741">
    <property type="component" value="Unassembled WGS sequence"/>
</dbReference>
<reference evidence="12" key="2">
    <citation type="submission" date="2014-05" db="EMBL/GenBank/DDBJ databases">
        <title>The genome and life-stage specific transcriptomes of Globodera pallida elucidate key aspects of plant parasitism by a cyst nematode.</title>
        <authorList>
            <person name="Cotton J.A."/>
            <person name="Lilley C.J."/>
            <person name="Jones L.M."/>
            <person name="Kikuchi T."/>
            <person name="Reid A.J."/>
            <person name="Thorpe P."/>
            <person name="Tsai I.J."/>
            <person name="Beasley H."/>
            <person name="Blok V."/>
            <person name="Cock P.J.A."/>
            <person name="Van den Akker S.E."/>
            <person name="Holroyd N."/>
            <person name="Hunt M."/>
            <person name="Mantelin S."/>
            <person name="Naghra H."/>
            <person name="Pain A."/>
            <person name="Palomares-Rius J.E."/>
            <person name="Zarowiecki M."/>
            <person name="Berriman M."/>
            <person name="Jones J.T."/>
            <person name="Urwin P.E."/>
        </authorList>
    </citation>
    <scope>NUCLEOTIDE SEQUENCE [LARGE SCALE GENOMIC DNA]</scope>
    <source>
        <strain evidence="12">Lindley</strain>
    </source>
</reference>
<reference evidence="12" key="1">
    <citation type="submission" date="2013-12" db="EMBL/GenBank/DDBJ databases">
        <authorList>
            <person name="Aslett M."/>
        </authorList>
    </citation>
    <scope>NUCLEOTIDE SEQUENCE [LARGE SCALE GENOMIC DNA]</scope>
    <source>
        <strain evidence="12">Lindley</strain>
    </source>
</reference>
<proteinExistence type="inferred from homology"/>
<comment type="similarity">
    <text evidence="1">Belongs to the 5'-3' exonuclease family. XRN2/RAT1 subfamily.</text>
</comment>
<dbReference type="PANTHER" id="PTHR12341:SF41">
    <property type="entry name" value="5'-3' EXORIBONUCLEASE 2"/>
    <property type="match status" value="1"/>
</dbReference>
<organism evidence="12 13">
    <name type="scientific">Globodera pallida</name>
    <name type="common">Potato cyst nematode worm</name>
    <name type="synonym">Heterodera pallida</name>
    <dbReference type="NCBI Taxonomy" id="36090"/>
    <lineage>
        <taxon>Eukaryota</taxon>
        <taxon>Metazoa</taxon>
        <taxon>Ecdysozoa</taxon>
        <taxon>Nematoda</taxon>
        <taxon>Chromadorea</taxon>
        <taxon>Rhabditida</taxon>
        <taxon>Tylenchina</taxon>
        <taxon>Tylenchomorpha</taxon>
        <taxon>Tylenchoidea</taxon>
        <taxon>Heteroderidae</taxon>
        <taxon>Heteroderinae</taxon>
        <taxon>Globodera</taxon>
    </lineage>
</organism>
<dbReference type="CDD" id="cd18673">
    <property type="entry name" value="PIN_XRN1-2-like"/>
    <property type="match status" value="1"/>
</dbReference>
<evidence type="ECO:0000256" key="7">
    <source>
        <dbReference type="ARBA" id="ARBA00064410"/>
    </source>
</evidence>
<feature type="compositionally biased region" description="Polar residues" evidence="9">
    <location>
        <begin position="431"/>
        <end position="450"/>
    </location>
</feature>
<feature type="compositionally biased region" description="Basic and acidic residues" evidence="9">
    <location>
        <begin position="744"/>
        <end position="760"/>
    </location>
</feature>
<keyword evidence="2" id="KW-0507">mRNA processing</keyword>
<feature type="compositionally biased region" description="Basic and acidic residues" evidence="9">
    <location>
        <begin position="1029"/>
        <end position="1043"/>
    </location>
</feature>
<dbReference type="FunFam" id="1.25.40.1050:FF:000002">
    <property type="entry name" value="5'-3' exoribonuclease"/>
    <property type="match status" value="1"/>
</dbReference>
<feature type="region of interest" description="Disordered" evidence="9">
    <location>
        <begin position="918"/>
        <end position="939"/>
    </location>
</feature>
<dbReference type="InterPro" id="IPR004859">
    <property type="entry name" value="Xrn1_N"/>
</dbReference>
<reference evidence="13" key="3">
    <citation type="submission" date="2016-06" db="UniProtKB">
        <authorList>
            <consortium name="WormBaseParasite"/>
        </authorList>
    </citation>
    <scope>IDENTIFICATION</scope>
</reference>
<name>A0A183CJP2_GLOPA</name>
<dbReference type="Gene3D" id="3.40.50.12390">
    <property type="match status" value="2"/>
</dbReference>
<keyword evidence="5" id="KW-0269">Exonuclease</keyword>
<dbReference type="WBParaSite" id="GPLIN_001309800">
    <property type="protein sequence ID" value="GPLIN_001309800"/>
    <property type="gene ID" value="GPLIN_001309800"/>
</dbReference>
<evidence type="ECO:0000259" key="10">
    <source>
        <dbReference type="Pfam" id="PF03159"/>
    </source>
</evidence>
<feature type="region of interest" description="Disordered" evidence="9">
    <location>
        <begin position="1029"/>
        <end position="1052"/>
    </location>
</feature>
<accession>A0A183CJP2</accession>
<evidence type="ECO:0000256" key="9">
    <source>
        <dbReference type="SAM" id="MobiDB-lite"/>
    </source>
</evidence>
<sequence length="1445" mass="164274">MRDHSQEFDNLYLDMNGIIHPCTHPEDRPAPKTEDEMFILIFEYIDRLFSIVRPRKVLYMAIDGVAPRAKMNQQRSRRFRAAQEAAEKREQIDNVRKRLEADGIPLPPPRKEEEHFDSNCITPGTPFMARLSVALRYFVHKRISSEPAWQNIQVILSDANVPGEGEHKIMDFVRRQRASPSHDPNTVHCLCGADADLIMLGLATHEANFNIIREEFLPNQPRSCELCGQYGHEVEHCEGLSRAEAGPDQADPLKKEKSFIFIRLPVLREYLERELFMPNLPFPFELERAIDDWVMMCFFVGNDFLPHLPSLEIRENAIDRLVKLYKEMVYQAGGWLTENGVVNIGRVKKIMFRLGEVEDEIFKQRQMKELRYKETQRQRKLQARNAKAKIMPYNASLIAPTPLGQQKKMSGEQMRKLAAGDRMQFAKMADTASSQKLQSLLTPVHRQSQTEGDRKRKLAQNSPGQSPNGAPPAKTFKDGGEGDISSGSAESTQKRTIKIETPSGKPVTLAKGAVEALANNDSDEEEAPDEIRLWESGWKDRYYQAKFNVSETDLEFRKKVSCAYVEGLCWVLRYYYQGCASWKWFFPYHYAPFASDFELIGDFEPDFNTPTRPFNPLEQLMGVFPAASRAHIPEGWRWLMTDSNSPIIDFYPENFEIDLNGKKYAWQGVALLPFVEEKPRNTTGPDRLFIGAKHTLFSLVHEVHSEGSRLKQEEEKPEAKEEEKPEATPAAEMESVEAADGEEGGEKKPQIDETIADKTENGTSSITAVEEKKWVHIDAVKAYGMSGQISHDLDALEYGETHRSLFRNSLEFGDINKNTCVMVEFLDPQFPLHFIFKTNRLDGIKELPRVLKPTDWDHRRPFQPQIGFSRDIPRANLSMAGHRTLNHQINDNRRSCPASLFAVQTTPPPAQTLPWHISPSAQQQQRHSGYAHHNAPQQQQWQQSMYFNNTAQQQQLPVPLFSFGQMAMPPPPPPPMPPQNWINHPPPQMNPHAVPYGQPPPLIAQPRHHNYYNRNINKADRNQLDEELRLKPKDLGSNHPNEKKSKRRKAKAITMGTRKRMGMFDHAKYSKPVLRSITEPVQKAVNRDINKLLDYGAAAVRFRRPEEKQPQQKRKLREMMSDVSVVEDSFDEQEHEVDRQRRKKFCPEIELNKPPVILASSFRPPERPMGLGRDPTFIAVRDALLKACPVKDNENAAPRMDAEERIAMLLNPGAQQRTPMQIEQRSHLPESQPVKAAFHTKCPLDRIADRLMDSFPSITLKNNEPQTLSDATFTMAKRALLSAQERQAMNGGAVTDGECSGTAPSIDLNPFQSLKDQTVCLFHTSEGEKDSYHDRSREGSTLDESPTADVVDDFLFHCASQLTSTKSTQRTSIPRICDDGSPQTLCDFFESVSGVDQSGASGSAEFDPHISYNAESQAFFDFFGSTSRADQSGVSGSLDFNSFLK</sequence>
<protein>
    <recommendedName>
        <fullName evidence="8">5'-3' exoribonuclease 2 homolog</fullName>
    </recommendedName>
</protein>
<dbReference type="InterPro" id="IPR027073">
    <property type="entry name" value="5_3_exoribonuclease"/>
</dbReference>
<dbReference type="GO" id="GO:0004534">
    <property type="term" value="F:5'-3' RNA exonuclease activity"/>
    <property type="evidence" value="ECO:0007669"/>
    <property type="project" value="TreeGrafter"/>
</dbReference>
<evidence type="ECO:0000256" key="2">
    <source>
        <dbReference type="ARBA" id="ARBA00022664"/>
    </source>
</evidence>
<evidence type="ECO:0000256" key="5">
    <source>
        <dbReference type="ARBA" id="ARBA00022839"/>
    </source>
</evidence>
<keyword evidence="4" id="KW-0378">Hydrolase</keyword>
<feature type="domain" description="Xrn1 N-terminal" evidence="10">
    <location>
        <begin position="5"/>
        <end position="215"/>
    </location>
</feature>
<dbReference type="GO" id="GO:0005634">
    <property type="term" value="C:nucleus"/>
    <property type="evidence" value="ECO:0007669"/>
    <property type="project" value="TreeGrafter"/>
</dbReference>
<comment type="subunit">
    <text evidence="7">Interacts with paxt-1 (via N-terminus); the interaction is direct and results in stabilization of xrn-2 in the complex.</text>
</comment>
<feature type="domain" description="Xrn1 helical" evidence="11">
    <location>
        <begin position="284"/>
        <end position="678"/>
    </location>
</feature>
<dbReference type="Pfam" id="PF17846">
    <property type="entry name" value="XRN_M"/>
    <property type="match status" value="1"/>
</dbReference>
<dbReference type="FunFam" id="3.40.50.12390:FF:000001">
    <property type="entry name" value="5'-3' exoribonuclease"/>
    <property type="match status" value="1"/>
</dbReference>
<evidence type="ECO:0000256" key="6">
    <source>
        <dbReference type="ARBA" id="ARBA00053462"/>
    </source>
</evidence>
<feature type="compositionally biased region" description="Polar residues" evidence="9">
    <location>
        <begin position="459"/>
        <end position="468"/>
    </location>
</feature>
<evidence type="ECO:0000256" key="3">
    <source>
        <dbReference type="ARBA" id="ARBA00022722"/>
    </source>
</evidence>
<feature type="region of interest" description="Disordered" evidence="9">
    <location>
        <begin position="704"/>
        <end position="763"/>
    </location>
</feature>
<evidence type="ECO:0000256" key="1">
    <source>
        <dbReference type="ARBA" id="ARBA00006994"/>
    </source>
</evidence>
<dbReference type="GO" id="GO:0000956">
    <property type="term" value="P:nuclear-transcribed mRNA catabolic process"/>
    <property type="evidence" value="ECO:0007669"/>
    <property type="project" value="TreeGrafter"/>
</dbReference>
<dbReference type="GO" id="GO:0003723">
    <property type="term" value="F:RNA binding"/>
    <property type="evidence" value="ECO:0007669"/>
    <property type="project" value="TreeGrafter"/>
</dbReference>
<keyword evidence="3" id="KW-0540">Nuclease</keyword>
<evidence type="ECO:0000313" key="13">
    <source>
        <dbReference type="WBParaSite" id="GPLIN_001309800"/>
    </source>
</evidence>
<evidence type="ECO:0000313" key="12">
    <source>
        <dbReference type="Proteomes" id="UP000050741"/>
    </source>
</evidence>
<evidence type="ECO:0000256" key="8">
    <source>
        <dbReference type="ARBA" id="ARBA00074674"/>
    </source>
</evidence>